<evidence type="ECO:0000256" key="2">
    <source>
        <dbReference type="SAM" id="Phobius"/>
    </source>
</evidence>
<reference evidence="3 4" key="1">
    <citation type="journal article" date="2020" name="Antonie Van Leeuwenhoek">
        <title>Rhodopirellula heiligendammensis sp. nov., Rhodopirellula pilleata sp. nov., and Rhodopirellula solitaria sp. nov. isolated from natural or artificial marine surfaces in Northern Germany and California, USA, and emended description of the genus Rhodopirellula.</title>
        <authorList>
            <person name="Kallscheuer N."/>
            <person name="Wiegand S."/>
            <person name="Jogler M."/>
            <person name="Boedeker C."/>
            <person name="Peeters S.H."/>
            <person name="Rast P."/>
            <person name="Heuer A."/>
            <person name="Jetten M.S.M."/>
            <person name="Rohde M."/>
            <person name="Jogler C."/>
        </authorList>
    </citation>
    <scope>NUCLEOTIDE SEQUENCE [LARGE SCALE GENOMIC DNA]</scope>
    <source>
        <strain evidence="3 4">Poly21</strain>
    </source>
</reference>
<gene>
    <name evidence="3" type="ORF">Poly21_24560</name>
</gene>
<dbReference type="Proteomes" id="UP000319908">
    <property type="component" value="Unassembled WGS sequence"/>
</dbReference>
<comment type="caution">
    <text evidence="3">The sequence shown here is derived from an EMBL/GenBank/DDBJ whole genome shotgun (WGS) entry which is preliminary data.</text>
</comment>
<dbReference type="RefSeq" id="WP_146407177.1">
    <property type="nucleotide sequence ID" value="NZ_SJPU01000002.1"/>
</dbReference>
<dbReference type="AlphaFoldDB" id="A0A5C6BUY8"/>
<keyword evidence="2" id="KW-0472">Membrane</keyword>
<evidence type="ECO:0000313" key="3">
    <source>
        <dbReference type="EMBL" id="TWU15261.1"/>
    </source>
</evidence>
<dbReference type="OrthoDB" id="281795at2"/>
<keyword evidence="4" id="KW-1185">Reference proteome</keyword>
<keyword evidence="2" id="KW-1133">Transmembrane helix</keyword>
<keyword evidence="2" id="KW-0812">Transmembrane</keyword>
<protein>
    <submittedName>
        <fullName evidence="3">Uncharacterized protein</fullName>
    </submittedName>
</protein>
<dbReference type="EMBL" id="SJPU01000002">
    <property type="protein sequence ID" value="TWU15261.1"/>
    <property type="molecule type" value="Genomic_DNA"/>
</dbReference>
<feature type="region of interest" description="Disordered" evidence="1">
    <location>
        <begin position="1"/>
        <end position="30"/>
    </location>
</feature>
<feature type="transmembrane region" description="Helical" evidence="2">
    <location>
        <begin position="42"/>
        <end position="63"/>
    </location>
</feature>
<accession>A0A5C6BUY8</accession>
<proteinExistence type="predicted"/>
<name>A0A5C6BUY8_9BACT</name>
<organism evidence="3 4">
    <name type="scientific">Allorhodopirellula heiligendammensis</name>
    <dbReference type="NCBI Taxonomy" id="2714739"/>
    <lineage>
        <taxon>Bacteria</taxon>
        <taxon>Pseudomonadati</taxon>
        <taxon>Planctomycetota</taxon>
        <taxon>Planctomycetia</taxon>
        <taxon>Pirellulales</taxon>
        <taxon>Pirellulaceae</taxon>
        <taxon>Allorhodopirellula</taxon>
    </lineage>
</organism>
<evidence type="ECO:0000313" key="4">
    <source>
        <dbReference type="Proteomes" id="UP000319908"/>
    </source>
</evidence>
<sequence length="175" mass="19148">MSETPLPSSDDHTTSSPTTTDTTAFDPVRSIGPAPQLSTRGFFIALALVCLIPLTILSTYAVLFGKATERKLPVSVTIDRLAVPTSPGQPPALQDVIIIQNDADFVIPKLYVDLNGQFFMYPDQPLAVGEKRVLPQSEFVNRTSQRWVPGNFRIDEVTVMGKLPSGARGVTEFHY</sequence>
<feature type="compositionally biased region" description="Low complexity" evidence="1">
    <location>
        <begin position="1"/>
        <end position="27"/>
    </location>
</feature>
<evidence type="ECO:0000256" key="1">
    <source>
        <dbReference type="SAM" id="MobiDB-lite"/>
    </source>
</evidence>